<dbReference type="EMBL" id="JAGKSP010000013">
    <property type="protein sequence ID" value="MBP3965923.1"/>
    <property type="molecule type" value="Genomic_DNA"/>
</dbReference>
<dbReference type="Pfam" id="PF08680">
    <property type="entry name" value="DUF1779"/>
    <property type="match status" value="1"/>
</dbReference>
<dbReference type="RefSeq" id="WP_210662701.1">
    <property type="nucleotide sequence ID" value="NZ_JAGKSP010000013.1"/>
</dbReference>
<dbReference type="Proteomes" id="UP000673394">
    <property type="component" value="Unassembled WGS sequence"/>
</dbReference>
<comment type="caution">
    <text evidence="1">The sequence shown here is derived from an EMBL/GenBank/DDBJ whole genome shotgun (WGS) entry which is preliminary data.</text>
</comment>
<dbReference type="InterPro" id="IPR036209">
    <property type="entry name" value="YwmB-like_sf"/>
</dbReference>
<dbReference type="Gene3D" id="3.30.360.40">
    <property type="entry name" value="YwmB-like"/>
    <property type="match status" value="1"/>
</dbReference>
<proteinExistence type="predicted"/>
<gene>
    <name evidence="1" type="ORF">I8J30_24685</name>
</gene>
<protein>
    <submittedName>
        <fullName evidence="1">YwmB family TATA-box binding protein</fullName>
    </submittedName>
</protein>
<dbReference type="SUPFAM" id="SSF143842">
    <property type="entry name" value="YwmB-like"/>
    <property type="match status" value="1"/>
</dbReference>
<reference evidence="1 2" key="1">
    <citation type="submission" date="2021-04" db="EMBL/GenBank/DDBJ databases">
        <title>Paenibacillus sp. DLE-14 whole genome sequence.</title>
        <authorList>
            <person name="Ham Y.J."/>
        </authorList>
    </citation>
    <scope>NUCLEOTIDE SEQUENCE [LARGE SCALE GENOMIC DNA]</scope>
    <source>
        <strain evidence="1 2">DLE-14</strain>
    </source>
</reference>
<organism evidence="1 2">
    <name type="scientific">Paenibacillus lignilyticus</name>
    <dbReference type="NCBI Taxonomy" id="1172615"/>
    <lineage>
        <taxon>Bacteria</taxon>
        <taxon>Bacillati</taxon>
        <taxon>Bacillota</taxon>
        <taxon>Bacilli</taxon>
        <taxon>Bacillales</taxon>
        <taxon>Paenibacillaceae</taxon>
        <taxon>Paenibacillus</taxon>
    </lineage>
</organism>
<dbReference type="InterPro" id="IPR014794">
    <property type="entry name" value="DUF1779"/>
</dbReference>
<keyword evidence="2" id="KW-1185">Reference proteome</keyword>
<evidence type="ECO:0000313" key="2">
    <source>
        <dbReference type="Proteomes" id="UP000673394"/>
    </source>
</evidence>
<accession>A0ABS5CJ83</accession>
<sequence>MATSRPEDNIVPSLRRPKRTPKWGVLTALLVLLAAGLWSANYANNKETPITTGERLRHDLEAVWKWSGSEYKGGMEQANWTFRWDSDSDRKQAEHIAASLGFTLSASMDGSEPVDIMASASNEAGHMKLWIHSKPSQEEQSGDKPFELVLLLNTDPGTSRTAMTEMIDEVERATEGLDLVIHGGFTVRGIPVREGGAARIAALAAAKEMESYNDGHTESITYFSEALQSSVLSGSAKVNLQLAESSAAAGESGELIVGVPLITGDYSLPNN</sequence>
<evidence type="ECO:0000313" key="1">
    <source>
        <dbReference type="EMBL" id="MBP3965923.1"/>
    </source>
</evidence>
<name>A0ABS5CJ83_9BACL</name>